<evidence type="ECO:0000313" key="12">
    <source>
        <dbReference type="Proteomes" id="UP000319731"/>
    </source>
</evidence>
<reference evidence="11 12" key="1">
    <citation type="journal article" date="2019" name="Sci. Rep.">
        <title>Comparative genomics of chytrid fungi reveal insights into the obligate biotrophic and pathogenic lifestyle of Synchytrium endobioticum.</title>
        <authorList>
            <person name="van de Vossenberg B.T.L.H."/>
            <person name="Warris S."/>
            <person name="Nguyen H.D.T."/>
            <person name="van Gent-Pelzer M.P.E."/>
            <person name="Joly D.L."/>
            <person name="van de Geest H.C."/>
            <person name="Bonants P.J.M."/>
            <person name="Smith D.S."/>
            <person name="Levesque C.A."/>
            <person name="van der Lee T.A.J."/>
        </authorList>
    </citation>
    <scope>NUCLEOTIDE SEQUENCE [LARGE SCALE GENOMIC DNA]</scope>
    <source>
        <strain evidence="11 12">JEL517</strain>
    </source>
</reference>
<accession>A0A507BPF3</accession>
<feature type="compositionally biased region" description="Polar residues" evidence="8">
    <location>
        <begin position="71"/>
        <end position="82"/>
    </location>
</feature>
<keyword evidence="6" id="KW-0067">ATP-binding</keyword>
<organism evidence="11 12">
    <name type="scientific">Synchytrium microbalum</name>
    <dbReference type="NCBI Taxonomy" id="1806994"/>
    <lineage>
        <taxon>Eukaryota</taxon>
        <taxon>Fungi</taxon>
        <taxon>Fungi incertae sedis</taxon>
        <taxon>Chytridiomycota</taxon>
        <taxon>Chytridiomycota incertae sedis</taxon>
        <taxon>Chytridiomycetes</taxon>
        <taxon>Synchytriales</taxon>
        <taxon>Synchytriaceae</taxon>
        <taxon>Synchytrium</taxon>
    </lineage>
</organism>
<evidence type="ECO:0000256" key="3">
    <source>
        <dbReference type="ARBA" id="ARBA00022741"/>
    </source>
</evidence>
<dbReference type="SMART" id="SM00490">
    <property type="entry name" value="HELICc"/>
    <property type="match status" value="1"/>
</dbReference>
<dbReference type="Gene3D" id="1.20.120.1080">
    <property type="match status" value="1"/>
</dbReference>
<name>A0A507BPF3_9FUNG</name>
<dbReference type="GO" id="GO:1990904">
    <property type="term" value="C:ribonucleoprotein complex"/>
    <property type="evidence" value="ECO:0007669"/>
    <property type="project" value="UniProtKB-ARBA"/>
</dbReference>
<dbReference type="SUPFAM" id="SSF52540">
    <property type="entry name" value="P-loop containing nucleoside triphosphate hydrolases"/>
    <property type="match status" value="1"/>
</dbReference>
<keyword evidence="3" id="KW-0547">Nucleotide-binding</keyword>
<dbReference type="Pfam" id="PF21010">
    <property type="entry name" value="HA2_C"/>
    <property type="match status" value="1"/>
</dbReference>
<dbReference type="PANTHER" id="PTHR18934">
    <property type="entry name" value="ATP-DEPENDENT RNA HELICASE"/>
    <property type="match status" value="1"/>
</dbReference>
<dbReference type="InterPro" id="IPR001650">
    <property type="entry name" value="Helicase_C-like"/>
</dbReference>
<proteinExistence type="predicted"/>
<evidence type="ECO:0000256" key="5">
    <source>
        <dbReference type="ARBA" id="ARBA00022806"/>
    </source>
</evidence>
<dbReference type="STRING" id="1806994.A0A507BPF3"/>
<dbReference type="Pfam" id="PF00271">
    <property type="entry name" value="Helicase_C"/>
    <property type="match status" value="1"/>
</dbReference>
<dbReference type="AlphaFoldDB" id="A0A507BPF3"/>
<dbReference type="Pfam" id="PF07717">
    <property type="entry name" value="OB_NTP_bind"/>
    <property type="match status" value="1"/>
</dbReference>
<dbReference type="OrthoDB" id="10253254at2759"/>
<evidence type="ECO:0000256" key="7">
    <source>
        <dbReference type="ARBA" id="ARBA00047984"/>
    </source>
</evidence>
<dbReference type="Gene3D" id="3.40.50.300">
    <property type="entry name" value="P-loop containing nucleotide triphosphate hydrolases"/>
    <property type="match status" value="2"/>
</dbReference>
<evidence type="ECO:0000259" key="9">
    <source>
        <dbReference type="PROSITE" id="PS51192"/>
    </source>
</evidence>
<dbReference type="PROSITE" id="PS00690">
    <property type="entry name" value="DEAH_ATP_HELICASE"/>
    <property type="match status" value="1"/>
</dbReference>
<dbReference type="PANTHER" id="PTHR18934:SF118">
    <property type="entry name" value="ATP-DEPENDENT RNA HELICASE DHX33"/>
    <property type="match status" value="1"/>
</dbReference>
<dbReference type="Proteomes" id="UP000319731">
    <property type="component" value="Unassembled WGS sequence"/>
</dbReference>
<dbReference type="EC" id="3.6.4.13" evidence="1"/>
<dbReference type="GO" id="GO:0005730">
    <property type="term" value="C:nucleolus"/>
    <property type="evidence" value="ECO:0007669"/>
    <property type="project" value="UniProtKB-ARBA"/>
</dbReference>
<dbReference type="InterPro" id="IPR007502">
    <property type="entry name" value="Helicase-assoc_dom"/>
</dbReference>
<dbReference type="InterPro" id="IPR014001">
    <property type="entry name" value="Helicase_ATP-bd"/>
</dbReference>
<feature type="compositionally biased region" description="Basic residues" evidence="8">
    <location>
        <begin position="1"/>
        <end position="11"/>
    </location>
</feature>
<evidence type="ECO:0000256" key="6">
    <source>
        <dbReference type="ARBA" id="ARBA00022840"/>
    </source>
</evidence>
<dbReference type="EMBL" id="QEAO01000038">
    <property type="protein sequence ID" value="TPX31860.1"/>
    <property type="molecule type" value="Genomic_DNA"/>
</dbReference>
<evidence type="ECO:0000256" key="1">
    <source>
        <dbReference type="ARBA" id="ARBA00012552"/>
    </source>
</evidence>
<dbReference type="InterPro" id="IPR048333">
    <property type="entry name" value="HA2_WH"/>
</dbReference>
<sequence length="732" mass="81502">MEDPSRKRKRATKSEAPKKNAKQIHDDEDLGEVLDSSDIIAQITNKKHELDQPHNQSLISYDVESIIPTTETRSPSALSSEPVQKTTNTKKKKQTVVVSSLQAQREALPVYQAKKQLMDVVAANKTLIVISETGSGKTTQIPQFLHESGLTKRGIIAITQPRRVAAISISKRVAEETNTTLGGLVGYSIRFEEVCSPQTKIKYMTDGMLLRELLSDTLFKKYSAIVLDEAHERTLRTDVLFGMVKSIREVRKDLRIIVMSATLDAQKMADYFEDAVVVNIPGRQYPVEIFHTDEKQEDYLDAAVSTTLQTHAKYPPNGDILVFLTGQEEIESVTNILNEASRELPPTALKLLVAPIFANLPTWQQSQVFEPTPEGHRKVVLSTNICETSITLSGVKYVIDTGMAKSRGFNPKTGFEVLRVEPISRASAKQRSGRAGRDSPGMCFRLYTKSDYSLLPETTPPEILRKNLSSVILLLMASGVSNLLEFKFLDAPPREALERGLETLYALGAIGDDGKLTELGKSMAEFPVDPPYARVLLKSKAMNCVPEIISIVSMLSVDSVFFTPHDKREEATAARKKFTSFDGDHISLLNVLRAYDDVKKNKQWCLDNFVNSRAMHQVTDIRTQLAQFCHRARLLPSKEITLPQTINSENILKCFLSGFFMNAAVAHPDGSFKTLVGGRGVHVHPSSVVFGKKVGGVFYNELVHTSRQYMRNVSVVNPAWFAEAAPHYYGRS</sequence>
<dbReference type="Pfam" id="PF04408">
    <property type="entry name" value="WHD_HA2"/>
    <property type="match status" value="1"/>
</dbReference>
<dbReference type="InterPro" id="IPR002464">
    <property type="entry name" value="DNA/RNA_helicase_DEAH_CS"/>
</dbReference>
<keyword evidence="12" id="KW-1185">Reference proteome</keyword>
<dbReference type="InterPro" id="IPR011545">
    <property type="entry name" value="DEAD/DEAH_box_helicase_dom"/>
</dbReference>
<dbReference type="SMART" id="SM00847">
    <property type="entry name" value="HA2"/>
    <property type="match status" value="1"/>
</dbReference>
<dbReference type="InterPro" id="IPR027417">
    <property type="entry name" value="P-loop_NTPase"/>
</dbReference>
<evidence type="ECO:0000256" key="4">
    <source>
        <dbReference type="ARBA" id="ARBA00022801"/>
    </source>
</evidence>
<feature type="domain" description="Helicase ATP-binding" evidence="9">
    <location>
        <begin position="118"/>
        <end position="281"/>
    </location>
</feature>
<dbReference type="PROSITE" id="PS51192">
    <property type="entry name" value="HELICASE_ATP_BIND_1"/>
    <property type="match status" value="1"/>
</dbReference>
<evidence type="ECO:0000256" key="8">
    <source>
        <dbReference type="SAM" id="MobiDB-lite"/>
    </source>
</evidence>
<dbReference type="FunFam" id="3.40.50.300:FF:000615">
    <property type="entry name" value="pre-mRNA-splicing factor ATP-dependent RNA helicase DEAH7"/>
    <property type="match status" value="1"/>
</dbReference>
<dbReference type="SMART" id="SM00487">
    <property type="entry name" value="DEXDc"/>
    <property type="match status" value="1"/>
</dbReference>
<dbReference type="RefSeq" id="XP_031023191.1">
    <property type="nucleotide sequence ID" value="XM_031170828.1"/>
</dbReference>
<feature type="region of interest" description="Disordered" evidence="8">
    <location>
        <begin position="1"/>
        <end position="30"/>
    </location>
</feature>
<keyword evidence="2" id="KW-0507">mRNA processing</keyword>
<dbReference type="PROSITE" id="PS51194">
    <property type="entry name" value="HELICASE_CTER"/>
    <property type="match status" value="1"/>
</dbReference>
<keyword evidence="5" id="KW-0347">Helicase</keyword>
<dbReference type="GO" id="GO:0003724">
    <property type="term" value="F:RNA helicase activity"/>
    <property type="evidence" value="ECO:0007669"/>
    <property type="project" value="UniProtKB-EC"/>
</dbReference>
<evidence type="ECO:0000313" key="11">
    <source>
        <dbReference type="EMBL" id="TPX31860.1"/>
    </source>
</evidence>
<feature type="domain" description="Helicase C-terminal" evidence="10">
    <location>
        <begin position="299"/>
        <end position="479"/>
    </location>
</feature>
<keyword evidence="4" id="KW-0378">Hydrolase</keyword>
<protein>
    <recommendedName>
        <fullName evidence="1">RNA helicase</fullName>
        <ecNumber evidence="1">3.6.4.13</ecNumber>
    </recommendedName>
</protein>
<evidence type="ECO:0000256" key="2">
    <source>
        <dbReference type="ARBA" id="ARBA00022664"/>
    </source>
</evidence>
<dbReference type="GO" id="GO:0045943">
    <property type="term" value="P:positive regulation of transcription by RNA polymerase I"/>
    <property type="evidence" value="ECO:0007669"/>
    <property type="project" value="TreeGrafter"/>
</dbReference>
<comment type="caution">
    <text evidence="11">The sequence shown here is derived from an EMBL/GenBank/DDBJ whole genome shotgun (WGS) entry which is preliminary data.</text>
</comment>
<comment type="catalytic activity">
    <reaction evidence="7">
        <text>ATP + H2O = ADP + phosphate + H(+)</text>
        <dbReference type="Rhea" id="RHEA:13065"/>
        <dbReference type="ChEBI" id="CHEBI:15377"/>
        <dbReference type="ChEBI" id="CHEBI:15378"/>
        <dbReference type="ChEBI" id="CHEBI:30616"/>
        <dbReference type="ChEBI" id="CHEBI:43474"/>
        <dbReference type="ChEBI" id="CHEBI:456216"/>
        <dbReference type="EC" id="3.6.4.13"/>
    </reaction>
</comment>
<dbReference type="GO" id="GO:0005524">
    <property type="term" value="F:ATP binding"/>
    <property type="evidence" value="ECO:0007669"/>
    <property type="project" value="UniProtKB-KW"/>
</dbReference>
<feature type="region of interest" description="Disordered" evidence="8">
    <location>
        <begin position="71"/>
        <end position="93"/>
    </location>
</feature>
<dbReference type="GO" id="GO:0003725">
    <property type="term" value="F:double-stranded RNA binding"/>
    <property type="evidence" value="ECO:0007669"/>
    <property type="project" value="TreeGrafter"/>
</dbReference>
<dbReference type="CDD" id="cd18791">
    <property type="entry name" value="SF2_C_RHA"/>
    <property type="match status" value="1"/>
</dbReference>
<evidence type="ECO:0000259" key="10">
    <source>
        <dbReference type="PROSITE" id="PS51194"/>
    </source>
</evidence>
<dbReference type="InterPro" id="IPR011709">
    <property type="entry name" value="DEAD-box_helicase_OB_fold"/>
</dbReference>
<dbReference type="GO" id="GO:0006397">
    <property type="term" value="P:mRNA processing"/>
    <property type="evidence" value="ECO:0007669"/>
    <property type="project" value="UniProtKB-KW"/>
</dbReference>
<dbReference type="GeneID" id="42006125"/>
<dbReference type="FunFam" id="3.40.50.300:FF:000145">
    <property type="entry name" value="probable ATP-dependent RNA helicase DHX40"/>
    <property type="match status" value="1"/>
</dbReference>
<gene>
    <name evidence="11" type="ORF">SmJEL517_g04900</name>
</gene>
<dbReference type="GO" id="GO:0016787">
    <property type="term" value="F:hydrolase activity"/>
    <property type="evidence" value="ECO:0007669"/>
    <property type="project" value="UniProtKB-KW"/>
</dbReference>
<dbReference type="Pfam" id="PF00270">
    <property type="entry name" value="DEAD"/>
    <property type="match status" value="1"/>
</dbReference>